<dbReference type="Proteomes" id="UP000406256">
    <property type="component" value="Unassembled WGS sequence"/>
</dbReference>
<dbReference type="AlphaFoldDB" id="A0A5E4V793"/>
<feature type="region of interest" description="Disordered" evidence="1">
    <location>
        <begin position="1"/>
        <end position="23"/>
    </location>
</feature>
<reference evidence="2 3" key="1">
    <citation type="submission" date="2019-08" db="EMBL/GenBank/DDBJ databases">
        <authorList>
            <person name="Peeters C."/>
        </authorList>
    </citation>
    <scope>NUCLEOTIDE SEQUENCE [LARGE SCALE GENOMIC DNA]</scope>
    <source>
        <strain evidence="2 3">LMG 31108</strain>
    </source>
</reference>
<sequence>MERRLTPGRAAGPGQKAAGAKGGWGSALREAVRHYVFSGQFECSRTAVPAEA</sequence>
<evidence type="ECO:0000313" key="2">
    <source>
        <dbReference type="EMBL" id="VVE07434.1"/>
    </source>
</evidence>
<dbReference type="EMBL" id="CABPSB010000007">
    <property type="protein sequence ID" value="VVE07434.1"/>
    <property type="molecule type" value="Genomic_DNA"/>
</dbReference>
<proteinExistence type="predicted"/>
<gene>
    <name evidence="2" type="ORF">PAN31108_02446</name>
</gene>
<feature type="compositionally biased region" description="Low complexity" evidence="1">
    <location>
        <begin position="8"/>
        <end position="19"/>
    </location>
</feature>
<evidence type="ECO:0000256" key="1">
    <source>
        <dbReference type="SAM" id="MobiDB-lite"/>
    </source>
</evidence>
<protein>
    <submittedName>
        <fullName evidence="2">Uncharacterized protein</fullName>
    </submittedName>
</protein>
<name>A0A5E4V793_9BURK</name>
<keyword evidence="3" id="KW-1185">Reference proteome</keyword>
<evidence type="ECO:0000313" key="3">
    <source>
        <dbReference type="Proteomes" id="UP000406256"/>
    </source>
</evidence>
<organism evidence="2 3">
    <name type="scientific">Pandoraea anhela</name>
    <dbReference type="NCBI Taxonomy" id="2508295"/>
    <lineage>
        <taxon>Bacteria</taxon>
        <taxon>Pseudomonadati</taxon>
        <taxon>Pseudomonadota</taxon>
        <taxon>Betaproteobacteria</taxon>
        <taxon>Burkholderiales</taxon>
        <taxon>Burkholderiaceae</taxon>
        <taxon>Pandoraea</taxon>
    </lineage>
</organism>
<accession>A0A5E4V793</accession>